<dbReference type="SMART" id="SM00530">
    <property type="entry name" value="HTH_XRE"/>
    <property type="match status" value="1"/>
</dbReference>
<dbReference type="InterPro" id="IPR010982">
    <property type="entry name" value="Lambda_DNA-bd_dom_sf"/>
</dbReference>
<keyword evidence="3" id="KW-1185">Reference proteome</keyword>
<dbReference type="PANTHER" id="PTHR37038">
    <property type="entry name" value="TRANSCRIPTIONAL REGULATOR-RELATED"/>
    <property type="match status" value="1"/>
</dbReference>
<dbReference type="InterPro" id="IPR001387">
    <property type="entry name" value="Cro/C1-type_HTH"/>
</dbReference>
<dbReference type="InterPro" id="IPR011990">
    <property type="entry name" value="TPR-like_helical_dom_sf"/>
</dbReference>
<name>A0ABV8JH09_9BACL</name>
<dbReference type="EMBL" id="JBHSAP010000007">
    <property type="protein sequence ID" value="MFC4076077.1"/>
    <property type="molecule type" value="Genomic_DNA"/>
</dbReference>
<dbReference type="Pfam" id="PF18768">
    <property type="entry name" value="RNPP_C"/>
    <property type="match status" value="1"/>
</dbReference>
<protein>
    <submittedName>
        <fullName evidence="2">Helix-turn-helix domain-containing protein</fullName>
    </submittedName>
</protein>
<organism evidence="2 3">
    <name type="scientific">Salinithrix halophila</name>
    <dbReference type="NCBI Taxonomy" id="1485204"/>
    <lineage>
        <taxon>Bacteria</taxon>
        <taxon>Bacillati</taxon>
        <taxon>Bacillota</taxon>
        <taxon>Bacilli</taxon>
        <taxon>Bacillales</taxon>
        <taxon>Thermoactinomycetaceae</taxon>
        <taxon>Salinithrix</taxon>
    </lineage>
</organism>
<dbReference type="RefSeq" id="WP_380702592.1">
    <property type="nucleotide sequence ID" value="NZ_JBHSAP010000007.1"/>
</dbReference>
<feature type="domain" description="HTH cro/C1-type" evidence="1">
    <location>
        <begin position="7"/>
        <end position="60"/>
    </location>
</feature>
<dbReference type="InterPro" id="IPR053163">
    <property type="entry name" value="HTH-type_regulator_Rgg"/>
</dbReference>
<comment type="caution">
    <text evidence="2">The sequence shown here is derived from an EMBL/GenBank/DDBJ whole genome shotgun (WGS) entry which is preliminary data.</text>
</comment>
<dbReference type="Pfam" id="PF01381">
    <property type="entry name" value="HTH_3"/>
    <property type="match status" value="1"/>
</dbReference>
<sequence length="295" mass="34522">MNIGPIIRELRLRLGITQKELADGVCTQAEISRIESGKTIPCVDILYAISLKCGVTLDYFFHGYHDVDYHYVEITKETIRELVREKRYDEVQILVERERINPCFHQAKDQKFLLWHKGMVLYYRDRDYKQALHVLQEAMEISVPDLSLTETDIEIMITRGNVHMEINQIQEAISTFQWCLERFKQLVQPKNPTIAIRIQYNLSLAFNKAQQHLEATQALEKAIQTCIKLDTLYLLGELYYQMGYSLVQMNRVGAALEYATLAYSLFHIRSREPYLQHTIQLLDTINSRLKYSVVP</sequence>
<dbReference type="CDD" id="cd00093">
    <property type="entry name" value="HTH_XRE"/>
    <property type="match status" value="1"/>
</dbReference>
<proteinExistence type="predicted"/>
<dbReference type="InterPro" id="IPR041315">
    <property type="entry name" value="PlcR_TPR"/>
</dbReference>
<dbReference type="SMART" id="SM00028">
    <property type="entry name" value="TPR"/>
    <property type="match status" value="3"/>
</dbReference>
<dbReference type="Proteomes" id="UP001595843">
    <property type="component" value="Unassembled WGS sequence"/>
</dbReference>
<dbReference type="SUPFAM" id="SSF47413">
    <property type="entry name" value="lambda repressor-like DNA-binding domains"/>
    <property type="match status" value="1"/>
</dbReference>
<gene>
    <name evidence="2" type="ORF">ACFOUO_04565</name>
</gene>
<reference evidence="3" key="1">
    <citation type="journal article" date="2019" name="Int. J. Syst. Evol. Microbiol.">
        <title>The Global Catalogue of Microorganisms (GCM) 10K type strain sequencing project: providing services to taxonomists for standard genome sequencing and annotation.</title>
        <authorList>
            <consortium name="The Broad Institute Genomics Platform"/>
            <consortium name="The Broad Institute Genome Sequencing Center for Infectious Disease"/>
            <person name="Wu L."/>
            <person name="Ma J."/>
        </authorList>
    </citation>
    <scope>NUCLEOTIDE SEQUENCE [LARGE SCALE GENOMIC DNA]</scope>
    <source>
        <strain evidence="3">IBRC-M 10813</strain>
    </source>
</reference>
<dbReference type="InterPro" id="IPR019734">
    <property type="entry name" value="TPR_rpt"/>
</dbReference>
<dbReference type="Gene3D" id="1.25.40.10">
    <property type="entry name" value="Tetratricopeptide repeat domain"/>
    <property type="match status" value="1"/>
</dbReference>
<evidence type="ECO:0000313" key="2">
    <source>
        <dbReference type="EMBL" id="MFC4076077.1"/>
    </source>
</evidence>
<evidence type="ECO:0000259" key="1">
    <source>
        <dbReference type="PROSITE" id="PS50943"/>
    </source>
</evidence>
<evidence type="ECO:0000313" key="3">
    <source>
        <dbReference type="Proteomes" id="UP001595843"/>
    </source>
</evidence>
<dbReference type="PROSITE" id="PS50943">
    <property type="entry name" value="HTH_CROC1"/>
    <property type="match status" value="1"/>
</dbReference>
<accession>A0ABV8JH09</accession>
<dbReference type="SUPFAM" id="SSF48452">
    <property type="entry name" value="TPR-like"/>
    <property type="match status" value="1"/>
</dbReference>
<dbReference type="PANTHER" id="PTHR37038:SF14">
    <property type="entry name" value="TRANSCRIPTIONAL ACTIVATOR"/>
    <property type="match status" value="1"/>
</dbReference>